<reference evidence="1" key="1">
    <citation type="journal article" date="2014" name="Int. J. Syst. Evol. Microbiol.">
        <title>Complete genome sequence of Corynebacterium casei LMG S-19264T (=DSM 44701T), isolated from a smear-ripened cheese.</title>
        <authorList>
            <consortium name="US DOE Joint Genome Institute (JGI-PGF)"/>
            <person name="Walter F."/>
            <person name="Albersmeier A."/>
            <person name="Kalinowski J."/>
            <person name="Ruckert C."/>
        </authorList>
    </citation>
    <scope>NUCLEOTIDE SEQUENCE</scope>
    <source>
        <strain evidence="1">CGMCC 1.15448</strain>
    </source>
</reference>
<dbReference type="AlphaFoldDB" id="A0A8J2UGP3"/>
<proteinExistence type="predicted"/>
<dbReference type="RefSeq" id="WP_188935886.1">
    <property type="nucleotide sequence ID" value="NZ_BMJC01000005.1"/>
</dbReference>
<organism evidence="1 2">
    <name type="scientific">Puia dinghuensis</name>
    <dbReference type="NCBI Taxonomy" id="1792502"/>
    <lineage>
        <taxon>Bacteria</taxon>
        <taxon>Pseudomonadati</taxon>
        <taxon>Bacteroidota</taxon>
        <taxon>Chitinophagia</taxon>
        <taxon>Chitinophagales</taxon>
        <taxon>Chitinophagaceae</taxon>
        <taxon>Puia</taxon>
    </lineage>
</organism>
<protein>
    <recommendedName>
        <fullName evidence="3">Alpha/beta hydrolase</fullName>
    </recommendedName>
</protein>
<sequence>MKVYCTSGIGADYRLFTHLRLPEGFEVAYIHWIPPVENEKLPAYALRLTQQIDTSEPFILLGLSLGGIMSVEMAKHLHPVCTIIISSVPVSAQLPRFYRMAGNLGLGKLVPASLLKAVTTVKHALMMRPAVNRQLMMDVIRDGDDQFIRWALTAVLEWENTEIPQPLFHLHGTRDEVFPFRLTTPTHIIKKEGHMFLVSSPDIVNRILSDILLPFAAAASPGSALPSIQNRTPA</sequence>
<evidence type="ECO:0008006" key="3">
    <source>
        <dbReference type="Google" id="ProtNLM"/>
    </source>
</evidence>
<comment type="caution">
    <text evidence="1">The sequence shown here is derived from an EMBL/GenBank/DDBJ whole genome shotgun (WGS) entry which is preliminary data.</text>
</comment>
<dbReference type="Gene3D" id="3.40.50.1820">
    <property type="entry name" value="alpha/beta hydrolase"/>
    <property type="match status" value="1"/>
</dbReference>
<reference evidence="1" key="2">
    <citation type="submission" date="2020-09" db="EMBL/GenBank/DDBJ databases">
        <authorList>
            <person name="Sun Q."/>
            <person name="Zhou Y."/>
        </authorList>
    </citation>
    <scope>NUCLEOTIDE SEQUENCE</scope>
    <source>
        <strain evidence="1">CGMCC 1.15448</strain>
    </source>
</reference>
<evidence type="ECO:0000313" key="1">
    <source>
        <dbReference type="EMBL" id="GGB15465.1"/>
    </source>
</evidence>
<dbReference type="SUPFAM" id="SSF53474">
    <property type="entry name" value="alpha/beta-Hydrolases"/>
    <property type="match status" value="1"/>
</dbReference>
<dbReference type="InterPro" id="IPR029058">
    <property type="entry name" value="AB_hydrolase_fold"/>
</dbReference>
<dbReference type="EMBL" id="BMJC01000005">
    <property type="protein sequence ID" value="GGB15465.1"/>
    <property type="molecule type" value="Genomic_DNA"/>
</dbReference>
<dbReference type="Proteomes" id="UP000607559">
    <property type="component" value="Unassembled WGS sequence"/>
</dbReference>
<name>A0A8J2UGP3_9BACT</name>
<keyword evidence="2" id="KW-1185">Reference proteome</keyword>
<accession>A0A8J2UGP3</accession>
<evidence type="ECO:0000313" key="2">
    <source>
        <dbReference type="Proteomes" id="UP000607559"/>
    </source>
</evidence>
<gene>
    <name evidence="1" type="ORF">GCM10011511_44070</name>
</gene>